<dbReference type="Pfam" id="PF08021">
    <property type="entry name" value="FAD_binding_9"/>
    <property type="match status" value="1"/>
</dbReference>
<dbReference type="AlphaFoldDB" id="H8G7L5"/>
<dbReference type="OrthoDB" id="3291337at2"/>
<keyword evidence="4" id="KW-1185">Reference proteome</keyword>
<dbReference type="Gene3D" id="2.40.30.10">
    <property type="entry name" value="Translation factors"/>
    <property type="match status" value="1"/>
</dbReference>
<dbReference type="HOGENOM" id="CLU_040923_2_1_11"/>
<evidence type="ECO:0000313" key="4">
    <source>
        <dbReference type="Proteomes" id="UP000004705"/>
    </source>
</evidence>
<feature type="domain" description="FAD-binding FR-type" evidence="2">
    <location>
        <begin position="10"/>
        <end position="142"/>
    </location>
</feature>
<name>H8G7L5_9PSEU</name>
<dbReference type="InterPro" id="IPR007037">
    <property type="entry name" value="SIP_rossman_dom"/>
</dbReference>
<dbReference type="InterPro" id="IPR039261">
    <property type="entry name" value="FNR_nucleotide-bd"/>
</dbReference>
<proteinExistence type="predicted"/>
<dbReference type="EMBL" id="CM001466">
    <property type="protein sequence ID" value="EHY90378.1"/>
    <property type="molecule type" value="Genomic_DNA"/>
</dbReference>
<dbReference type="PANTHER" id="PTHR30157:SF0">
    <property type="entry name" value="NADPH-DEPENDENT FERRIC-CHELATE REDUCTASE"/>
    <property type="match status" value="1"/>
</dbReference>
<evidence type="ECO:0000256" key="1">
    <source>
        <dbReference type="SAM" id="MobiDB-lite"/>
    </source>
</evidence>
<sequence>MSTEAIRPRLAYLTAHVRHVRAITPRLVRVTFTGPDLAHVVDGAPDQYVKVFFPTPGTRAPQLPPTLADDAMSWYRRYLAMPDGVRPAMRTYTVRHARPWAAELDIDFVLHDDAGPGSSWAANARPGDEVALLGPHGLYDVPAGTSWQLLVGDESAVPAIAAICERLPDQARAIVFVEVADAADEIPLAGYGERVDVRWVHRGDAPVGEAVLAAVRDAMLPAGAPYAWISGEASLVKHVRRHLVRERGVNKRHITFTGYWRQGRSEEDAGREQLRAHDHAGAGESAS</sequence>
<dbReference type="Proteomes" id="UP000004705">
    <property type="component" value="Chromosome"/>
</dbReference>
<reference evidence="3 4" key="1">
    <citation type="journal article" date="2012" name="Stand. Genomic Sci.">
        <title>Genome sequence of the soil bacterium Saccharomonospora azurea type strain (NA-128(T)).</title>
        <authorList>
            <person name="Klenk H.P."/>
            <person name="Held B."/>
            <person name="Lucas S."/>
            <person name="Lapidus A."/>
            <person name="Copeland A."/>
            <person name="Hammon N."/>
            <person name="Pitluck S."/>
            <person name="Goodwin L.A."/>
            <person name="Han C."/>
            <person name="Tapia R."/>
            <person name="Brambilla E.M."/>
            <person name="Potter G."/>
            <person name="Land M."/>
            <person name="Ivanova N."/>
            <person name="Rohde M."/>
            <person name="Goker M."/>
            <person name="Detter J.C."/>
            <person name="Kyrpides N.C."/>
            <person name="Woyke T."/>
        </authorList>
    </citation>
    <scope>NUCLEOTIDE SEQUENCE [LARGE SCALE GENOMIC DNA]</scope>
    <source>
        <strain evidence="3 4">NA-128</strain>
    </source>
</reference>
<feature type="region of interest" description="Disordered" evidence="1">
    <location>
        <begin position="265"/>
        <end position="287"/>
    </location>
</feature>
<dbReference type="InterPro" id="IPR039374">
    <property type="entry name" value="SIP_fam"/>
</dbReference>
<dbReference type="Pfam" id="PF04954">
    <property type="entry name" value="SIP"/>
    <property type="match status" value="1"/>
</dbReference>
<organism evidence="3 4">
    <name type="scientific">Saccharomonospora azurea NA-128</name>
    <dbReference type="NCBI Taxonomy" id="882081"/>
    <lineage>
        <taxon>Bacteria</taxon>
        <taxon>Bacillati</taxon>
        <taxon>Actinomycetota</taxon>
        <taxon>Actinomycetes</taxon>
        <taxon>Pseudonocardiales</taxon>
        <taxon>Pseudonocardiaceae</taxon>
        <taxon>Saccharomonospora</taxon>
    </lineage>
</organism>
<dbReference type="RefSeq" id="WP_005443737.1">
    <property type="nucleotide sequence ID" value="NZ_CM001466.1"/>
</dbReference>
<dbReference type="InterPro" id="IPR017938">
    <property type="entry name" value="Riboflavin_synthase-like_b-brl"/>
</dbReference>
<dbReference type="CDD" id="cd06193">
    <property type="entry name" value="siderophore_interacting"/>
    <property type="match status" value="1"/>
</dbReference>
<evidence type="ECO:0000259" key="2">
    <source>
        <dbReference type="PROSITE" id="PS51384"/>
    </source>
</evidence>
<dbReference type="InterPro" id="IPR017927">
    <property type="entry name" value="FAD-bd_FR_type"/>
</dbReference>
<dbReference type="GO" id="GO:0016491">
    <property type="term" value="F:oxidoreductase activity"/>
    <property type="evidence" value="ECO:0007669"/>
    <property type="project" value="InterPro"/>
</dbReference>
<evidence type="ECO:0000313" key="3">
    <source>
        <dbReference type="EMBL" id="EHY90378.1"/>
    </source>
</evidence>
<gene>
    <name evidence="3" type="ORF">SacazDRAFT_03505</name>
</gene>
<feature type="compositionally biased region" description="Basic and acidic residues" evidence="1">
    <location>
        <begin position="265"/>
        <end position="281"/>
    </location>
</feature>
<dbReference type="PROSITE" id="PS51384">
    <property type="entry name" value="FAD_FR"/>
    <property type="match status" value="1"/>
</dbReference>
<dbReference type="Gene3D" id="3.40.50.80">
    <property type="entry name" value="Nucleotide-binding domain of ferredoxin-NADP reductase (FNR) module"/>
    <property type="match status" value="1"/>
</dbReference>
<accession>H8G7L5</accession>
<dbReference type="SUPFAM" id="SSF63380">
    <property type="entry name" value="Riboflavin synthase domain-like"/>
    <property type="match status" value="1"/>
</dbReference>
<dbReference type="PANTHER" id="PTHR30157">
    <property type="entry name" value="FERRIC REDUCTASE, NADPH-DEPENDENT"/>
    <property type="match status" value="1"/>
</dbReference>
<dbReference type="InterPro" id="IPR013113">
    <property type="entry name" value="SIP_FAD-bd"/>
</dbReference>
<protein>
    <submittedName>
        <fullName evidence="3">Siderophore-interacting protein</fullName>
    </submittedName>
</protein>